<sequence length="106" mass="11388">MNTGLPAGRPARVTPLPRPHPSARTFVTVGVVLAFITAAEFLILYVRGMSTLVVTVLAALSAAKFFLVAGYFMHLRFDARLLTAIFAVGVTLATLITVAVRIINNF</sequence>
<dbReference type="RefSeq" id="WP_209466252.1">
    <property type="nucleotide sequence ID" value="NZ_JAGGLG010000010.1"/>
</dbReference>
<name>A0ABS4JRF4_9FIRM</name>
<evidence type="ECO:0000256" key="2">
    <source>
        <dbReference type="ARBA" id="ARBA00022475"/>
    </source>
</evidence>
<organism evidence="7 8">
    <name type="scientific">Symbiobacterium terraclitae</name>
    <dbReference type="NCBI Taxonomy" id="557451"/>
    <lineage>
        <taxon>Bacteria</taxon>
        <taxon>Bacillati</taxon>
        <taxon>Bacillota</taxon>
        <taxon>Clostridia</taxon>
        <taxon>Eubacteriales</taxon>
        <taxon>Symbiobacteriaceae</taxon>
        <taxon>Symbiobacterium</taxon>
    </lineage>
</organism>
<keyword evidence="5 6" id="KW-0472">Membrane</keyword>
<dbReference type="EMBL" id="JAGGLG010000010">
    <property type="protein sequence ID" value="MBP2018113.1"/>
    <property type="molecule type" value="Genomic_DNA"/>
</dbReference>
<feature type="transmembrane region" description="Helical" evidence="6">
    <location>
        <begin position="79"/>
        <end position="103"/>
    </location>
</feature>
<evidence type="ECO:0000256" key="1">
    <source>
        <dbReference type="ARBA" id="ARBA00004651"/>
    </source>
</evidence>
<evidence type="ECO:0000256" key="5">
    <source>
        <dbReference type="ARBA" id="ARBA00023136"/>
    </source>
</evidence>
<gene>
    <name evidence="7" type="ORF">J2Z79_001512</name>
</gene>
<reference evidence="7 8" key="1">
    <citation type="submission" date="2021-03" db="EMBL/GenBank/DDBJ databases">
        <title>Genomic Encyclopedia of Type Strains, Phase IV (KMG-IV): sequencing the most valuable type-strain genomes for metagenomic binning, comparative biology and taxonomic classification.</title>
        <authorList>
            <person name="Goeker M."/>
        </authorList>
    </citation>
    <scope>NUCLEOTIDE SEQUENCE [LARGE SCALE GENOMIC DNA]</scope>
    <source>
        <strain evidence="7 8">DSM 27138</strain>
    </source>
</reference>
<evidence type="ECO:0000256" key="6">
    <source>
        <dbReference type="SAM" id="Phobius"/>
    </source>
</evidence>
<accession>A0ABS4JRF4</accession>
<dbReference type="InterPro" id="IPR005171">
    <property type="entry name" value="Cyt_c_oxidase_su4_prok"/>
</dbReference>
<comment type="caution">
    <text evidence="7">The sequence shown here is derived from an EMBL/GenBank/DDBJ whole genome shotgun (WGS) entry which is preliminary data.</text>
</comment>
<protein>
    <submittedName>
        <fullName evidence="7">Cytochrome c oxidase subunit 4</fullName>
    </submittedName>
</protein>
<evidence type="ECO:0000313" key="8">
    <source>
        <dbReference type="Proteomes" id="UP001519289"/>
    </source>
</evidence>
<evidence type="ECO:0000256" key="3">
    <source>
        <dbReference type="ARBA" id="ARBA00022692"/>
    </source>
</evidence>
<keyword evidence="4 6" id="KW-1133">Transmembrane helix</keyword>
<comment type="subcellular location">
    <subcellularLocation>
        <location evidence="1">Cell membrane</location>
        <topology evidence="1">Multi-pass membrane protein</topology>
    </subcellularLocation>
</comment>
<keyword evidence="8" id="KW-1185">Reference proteome</keyword>
<keyword evidence="2" id="KW-1003">Cell membrane</keyword>
<evidence type="ECO:0000256" key="4">
    <source>
        <dbReference type="ARBA" id="ARBA00022989"/>
    </source>
</evidence>
<feature type="transmembrane region" description="Helical" evidence="6">
    <location>
        <begin position="52"/>
        <end position="73"/>
    </location>
</feature>
<proteinExistence type="predicted"/>
<keyword evidence="3 6" id="KW-0812">Transmembrane</keyword>
<feature type="transmembrane region" description="Helical" evidence="6">
    <location>
        <begin position="25"/>
        <end position="45"/>
    </location>
</feature>
<dbReference type="Proteomes" id="UP001519289">
    <property type="component" value="Unassembled WGS sequence"/>
</dbReference>
<evidence type="ECO:0000313" key="7">
    <source>
        <dbReference type="EMBL" id="MBP2018113.1"/>
    </source>
</evidence>
<dbReference type="Pfam" id="PF03626">
    <property type="entry name" value="COX4_pro"/>
    <property type="match status" value="1"/>
</dbReference>